<dbReference type="GO" id="GO:0015199">
    <property type="term" value="F:amino-acid betaine transmembrane transporter activity"/>
    <property type="evidence" value="ECO:0007669"/>
    <property type="project" value="TreeGrafter"/>
</dbReference>
<evidence type="ECO:0000256" key="4">
    <source>
        <dbReference type="ARBA" id="ARBA00022692"/>
    </source>
</evidence>
<feature type="transmembrane region" description="Helical" evidence="9">
    <location>
        <begin position="84"/>
        <end position="103"/>
    </location>
</feature>
<dbReference type="GO" id="GO:0015220">
    <property type="term" value="F:choline transmembrane transporter activity"/>
    <property type="evidence" value="ECO:0007669"/>
    <property type="project" value="TreeGrafter"/>
</dbReference>
<dbReference type="InterPro" id="IPR037185">
    <property type="entry name" value="EmrE-like"/>
</dbReference>
<dbReference type="STRING" id="76595.SAMN05660313_01945"/>
<proteinExistence type="inferred from homology"/>
<dbReference type="GO" id="GO:0015297">
    <property type="term" value="F:antiporter activity"/>
    <property type="evidence" value="ECO:0007669"/>
    <property type="project" value="TreeGrafter"/>
</dbReference>
<dbReference type="OrthoDB" id="21828at2"/>
<evidence type="ECO:0000256" key="8">
    <source>
        <dbReference type="RuleBase" id="RU003942"/>
    </source>
</evidence>
<evidence type="ECO:0000313" key="11">
    <source>
        <dbReference type="Proteomes" id="UP000183257"/>
    </source>
</evidence>
<keyword evidence="6 9" id="KW-0472">Membrane</keyword>
<reference evidence="11" key="1">
    <citation type="submission" date="2016-11" db="EMBL/GenBank/DDBJ databases">
        <authorList>
            <person name="Varghese N."/>
            <person name="Submissions S."/>
        </authorList>
    </citation>
    <scope>NUCLEOTIDE SEQUENCE [LARGE SCALE GENOMIC DNA]</scope>
    <source>
        <strain evidence="11">DSM 24786</strain>
    </source>
</reference>
<comment type="similarity">
    <text evidence="7 8">Belongs to the drug/metabolite transporter (DMT) superfamily. Small multidrug resistance (SMR) (TC 2.A.7.1) family.</text>
</comment>
<dbReference type="Proteomes" id="UP000183257">
    <property type="component" value="Unassembled WGS sequence"/>
</dbReference>
<dbReference type="SUPFAM" id="SSF103481">
    <property type="entry name" value="Multidrug resistance efflux transporter EmrE"/>
    <property type="match status" value="1"/>
</dbReference>
<accession>A0A1K1PMQ7</accession>
<feature type="transmembrane region" description="Helical" evidence="9">
    <location>
        <begin position="57"/>
        <end position="78"/>
    </location>
</feature>
<dbReference type="RefSeq" id="WP_072303572.1">
    <property type="nucleotide sequence ID" value="NZ_FPIY01000002.1"/>
</dbReference>
<dbReference type="FunFam" id="1.10.3730.20:FF:000001">
    <property type="entry name" value="Quaternary ammonium compound resistance transporter SugE"/>
    <property type="match status" value="1"/>
</dbReference>
<dbReference type="PANTHER" id="PTHR30561:SF1">
    <property type="entry name" value="MULTIDRUG TRANSPORTER EMRE"/>
    <property type="match status" value="1"/>
</dbReference>
<evidence type="ECO:0000256" key="9">
    <source>
        <dbReference type="SAM" id="Phobius"/>
    </source>
</evidence>
<comment type="subcellular location">
    <subcellularLocation>
        <location evidence="1 8">Cell membrane</location>
        <topology evidence="1 8">Multi-pass membrane protein</topology>
    </subcellularLocation>
</comment>
<evidence type="ECO:0000256" key="1">
    <source>
        <dbReference type="ARBA" id="ARBA00004651"/>
    </source>
</evidence>
<evidence type="ECO:0000256" key="6">
    <source>
        <dbReference type="ARBA" id="ARBA00023136"/>
    </source>
</evidence>
<sequence length="109" mass="11870">MKYLFLALAIVFEIVGSSFMQTSNGFTKTIPTIVTIVSYVISFFFFSQALKYIPLGVAYAIWGGLGIVVTAIISVVFFKQTLDFPAILGISLIVAGVIIMNFFSNSTAH</sequence>
<dbReference type="GO" id="GO:1990961">
    <property type="term" value="P:xenobiotic detoxification by transmembrane export across the plasma membrane"/>
    <property type="evidence" value="ECO:0007669"/>
    <property type="project" value="UniProtKB-ARBA"/>
</dbReference>
<keyword evidence="2" id="KW-0813">Transport</keyword>
<dbReference type="InterPro" id="IPR045324">
    <property type="entry name" value="Small_multidrug_res"/>
</dbReference>
<dbReference type="EMBL" id="FPIY01000002">
    <property type="protein sequence ID" value="SFW48022.1"/>
    <property type="molecule type" value="Genomic_DNA"/>
</dbReference>
<evidence type="ECO:0000256" key="5">
    <source>
        <dbReference type="ARBA" id="ARBA00022989"/>
    </source>
</evidence>
<feature type="transmembrane region" description="Helical" evidence="9">
    <location>
        <begin position="30"/>
        <end position="50"/>
    </location>
</feature>
<dbReference type="PANTHER" id="PTHR30561">
    <property type="entry name" value="SMR FAMILY PROTON-DEPENDENT DRUG EFFLUX TRANSPORTER SUGE"/>
    <property type="match status" value="1"/>
</dbReference>
<dbReference type="AlphaFoldDB" id="A0A1K1PMQ7"/>
<name>A0A1K1PMQ7_9FLAO</name>
<keyword evidence="5 9" id="KW-1133">Transmembrane helix</keyword>
<organism evidence="10 11">
    <name type="scientific">Cellulophaga fucicola</name>
    <dbReference type="NCBI Taxonomy" id="76595"/>
    <lineage>
        <taxon>Bacteria</taxon>
        <taxon>Pseudomonadati</taxon>
        <taxon>Bacteroidota</taxon>
        <taxon>Flavobacteriia</taxon>
        <taxon>Flavobacteriales</taxon>
        <taxon>Flavobacteriaceae</taxon>
        <taxon>Cellulophaga</taxon>
    </lineage>
</organism>
<gene>
    <name evidence="10" type="ORF">SAMN05660313_01945</name>
</gene>
<keyword evidence="3" id="KW-1003">Cell membrane</keyword>
<evidence type="ECO:0000256" key="2">
    <source>
        <dbReference type="ARBA" id="ARBA00022448"/>
    </source>
</evidence>
<dbReference type="Pfam" id="PF00893">
    <property type="entry name" value="Multi_Drug_Res"/>
    <property type="match status" value="1"/>
</dbReference>
<protein>
    <submittedName>
        <fullName evidence="10">Small multidrug resistance pump</fullName>
    </submittedName>
</protein>
<dbReference type="GO" id="GO:0031460">
    <property type="term" value="P:glycine betaine transport"/>
    <property type="evidence" value="ECO:0007669"/>
    <property type="project" value="TreeGrafter"/>
</dbReference>
<keyword evidence="11" id="KW-1185">Reference proteome</keyword>
<dbReference type="InterPro" id="IPR000390">
    <property type="entry name" value="Small_drug/metabolite_transptr"/>
</dbReference>
<evidence type="ECO:0000256" key="3">
    <source>
        <dbReference type="ARBA" id="ARBA00022475"/>
    </source>
</evidence>
<evidence type="ECO:0000256" key="7">
    <source>
        <dbReference type="ARBA" id="ARBA00038032"/>
    </source>
</evidence>
<keyword evidence="4 8" id="KW-0812">Transmembrane</keyword>
<dbReference type="Gene3D" id="1.10.3730.20">
    <property type="match status" value="1"/>
</dbReference>
<dbReference type="GO" id="GO:0005886">
    <property type="term" value="C:plasma membrane"/>
    <property type="evidence" value="ECO:0007669"/>
    <property type="project" value="UniProtKB-SubCell"/>
</dbReference>
<evidence type="ECO:0000313" key="10">
    <source>
        <dbReference type="EMBL" id="SFW48022.1"/>
    </source>
</evidence>